<protein>
    <submittedName>
        <fullName evidence="1">Uncharacterized protein</fullName>
    </submittedName>
</protein>
<reference evidence="1" key="1">
    <citation type="submission" date="2021-01" db="EMBL/GenBank/DDBJ databases">
        <authorList>
            <person name="Kaushik A."/>
        </authorList>
    </citation>
    <scope>NUCLEOTIDE SEQUENCE</scope>
    <source>
        <strain evidence="1">AG6-10EEA</strain>
    </source>
</reference>
<name>A0A8H3CUM7_9AGAM</name>
<evidence type="ECO:0000313" key="2">
    <source>
        <dbReference type="Proteomes" id="UP000663853"/>
    </source>
</evidence>
<organism evidence="1 2">
    <name type="scientific">Rhizoctonia solani</name>
    <dbReference type="NCBI Taxonomy" id="456999"/>
    <lineage>
        <taxon>Eukaryota</taxon>
        <taxon>Fungi</taxon>
        <taxon>Dikarya</taxon>
        <taxon>Basidiomycota</taxon>
        <taxon>Agaricomycotina</taxon>
        <taxon>Agaricomycetes</taxon>
        <taxon>Cantharellales</taxon>
        <taxon>Ceratobasidiaceae</taxon>
        <taxon>Rhizoctonia</taxon>
    </lineage>
</organism>
<evidence type="ECO:0000313" key="1">
    <source>
        <dbReference type="EMBL" id="CAE6500068.1"/>
    </source>
</evidence>
<proteinExistence type="predicted"/>
<comment type="caution">
    <text evidence="1">The sequence shown here is derived from an EMBL/GenBank/DDBJ whole genome shotgun (WGS) entry which is preliminary data.</text>
</comment>
<gene>
    <name evidence="1" type="ORF">RDB_LOCUS111548</name>
</gene>
<dbReference type="AlphaFoldDB" id="A0A8H3CUM7"/>
<accession>A0A8H3CUM7</accession>
<sequence length="142" mass="15346">MLQDGPHIITTITGLNLFIPLGARAGSPVQAMHGPQPSPILVKNLGGDKYSLTPMDSTDMPGHLVLGAHRDAMPHMVVLIPSGTEEYTEWAIDQNGPNQYTIHPTSGPGNEYWTAQEGSPIELKEAQGLPTQSWNINPLLMD</sequence>
<dbReference type="EMBL" id="CAJMXA010003520">
    <property type="protein sequence ID" value="CAE6500068.1"/>
    <property type="molecule type" value="Genomic_DNA"/>
</dbReference>
<dbReference type="Proteomes" id="UP000663853">
    <property type="component" value="Unassembled WGS sequence"/>
</dbReference>